<feature type="domain" description="C2H2-type" evidence="11">
    <location>
        <begin position="398"/>
        <end position="427"/>
    </location>
</feature>
<comment type="subcellular location">
    <subcellularLocation>
        <location evidence="1">Nucleus</location>
    </subcellularLocation>
</comment>
<evidence type="ECO:0000256" key="3">
    <source>
        <dbReference type="ARBA" id="ARBA00022737"/>
    </source>
</evidence>
<feature type="domain" description="C2H2-type" evidence="11">
    <location>
        <begin position="487"/>
        <end position="511"/>
    </location>
</feature>
<feature type="domain" description="C2H2-type" evidence="11">
    <location>
        <begin position="550"/>
        <end position="578"/>
    </location>
</feature>
<evidence type="ECO:0000256" key="5">
    <source>
        <dbReference type="ARBA" id="ARBA00022833"/>
    </source>
</evidence>
<keyword evidence="7" id="KW-0804">Transcription</keyword>
<dbReference type="STRING" id="37653.A0A0L8GJS3"/>
<evidence type="ECO:0000256" key="7">
    <source>
        <dbReference type="ARBA" id="ARBA00023163"/>
    </source>
</evidence>
<dbReference type="Pfam" id="PF18445">
    <property type="entry name" value="Zn_ribbon_PRDM4"/>
    <property type="match status" value="1"/>
</dbReference>
<dbReference type="KEGG" id="obi:106876377"/>
<dbReference type="PANTHER" id="PTHR16515:SF49">
    <property type="entry name" value="GASTRULA ZINC FINGER PROTEIN XLCGF49.1-LIKE-RELATED"/>
    <property type="match status" value="1"/>
</dbReference>
<protein>
    <submittedName>
        <fullName evidence="13">Uncharacterized protein</fullName>
    </submittedName>
</protein>
<dbReference type="InterPro" id="IPR041493">
    <property type="entry name" value="PRDM4_Znf"/>
</dbReference>
<dbReference type="Gene3D" id="3.30.160.60">
    <property type="entry name" value="Classic Zinc Finger"/>
    <property type="match status" value="3"/>
</dbReference>
<dbReference type="GO" id="GO:0010468">
    <property type="term" value="P:regulation of gene expression"/>
    <property type="evidence" value="ECO:0007669"/>
    <property type="project" value="TreeGrafter"/>
</dbReference>
<evidence type="ECO:0000256" key="4">
    <source>
        <dbReference type="ARBA" id="ARBA00022771"/>
    </source>
</evidence>
<accession>A0A0L8GJS3</accession>
<evidence type="ECO:0000256" key="8">
    <source>
        <dbReference type="ARBA" id="ARBA00023242"/>
    </source>
</evidence>
<dbReference type="AlphaFoldDB" id="A0A0L8GJS3"/>
<dbReference type="SMART" id="SM00355">
    <property type="entry name" value="ZnF_C2H2"/>
    <property type="match status" value="6"/>
</dbReference>
<keyword evidence="5" id="KW-0862">Zinc</keyword>
<feature type="region of interest" description="Disordered" evidence="10">
    <location>
        <begin position="636"/>
        <end position="699"/>
    </location>
</feature>
<feature type="compositionally biased region" description="Polar residues" evidence="10">
    <location>
        <begin position="749"/>
        <end position="759"/>
    </location>
</feature>
<evidence type="ECO:0000256" key="10">
    <source>
        <dbReference type="SAM" id="MobiDB-lite"/>
    </source>
</evidence>
<dbReference type="Pfam" id="PF21549">
    <property type="entry name" value="PRDM2_PR"/>
    <property type="match status" value="1"/>
</dbReference>
<dbReference type="GO" id="GO:0008270">
    <property type="term" value="F:zinc ion binding"/>
    <property type="evidence" value="ECO:0007669"/>
    <property type="project" value="UniProtKB-KW"/>
</dbReference>
<feature type="compositionally biased region" description="Polar residues" evidence="10">
    <location>
        <begin position="837"/>
        <end position="869"/>
    </location>
</feature>
<feature type="domain" description="C2H2-type" evidence="11">
    <location>
        <begin position="457"/>
        <end position="484"/>
    </location>
</feature>
<dbReference type="SUPFAM" id="SSF57667">
    <property type="entry name" value="beta-beta-alpha zinc fingers"/>
    <property type="match status" value="3"/>
</dbReference>
<feature type="region of interest" description="Disordered" evidence="10">
    <location>
        <begin position="893"/>
        <end position="941"/>
    </location>
</feature>
<feature type="domain" description="SET" evidence="12">
    <location>
        <begin position="41"/>
        <end position="166"/>
    </location>
</feature>
<dbReference type="InterPro" id="IPR001214">
    <property type="entry name" value="SET_dom"/>
</dbReference>
<evidence type="ECO:0000313" key="13">
    <source>
        <dbReference type="EMBL" id="KOF77261.1"/>
    </source>
</evidence>
<evidence type="ECO:0000256" key="6">
    <source>
        <dbReference type="ARBA" id="ARBA00023015"/>
    </source>
</evidence>
<feature type="domain" description="C2H2-type" evidence="11">
    <location>
        <begin position="522"/>
        <end position="549"/>
    </location>
</feature>
<dbReference type="Pfam" id="PF00096">
    <property type="entry name" value="zf-C2H2"/>
    <property type="match status" value="2"/>
</dbReference>
<sequence>MDGIWCHECGRSNNRDCPEHGPLQDIPDRVIPPMAHLTLPKGLVIRPNLKTHPLKVSERGVFAKRVIPARSKFGPVVAPPFPADANYTPVQTNSLILKVFNGGESIQSVVTLDMTDNGQCNWMMFVRSACLADTQQNLEAYQCDGKIYFVAIRTIHIGDELRVGYAANYARLMLEKSCLTVSDSVLSDINTGSGISEDSSVESHTVQQDNSYDEGMETVSTESDVKGELPQLPFPSDVVRVLERSRPRRHFSFTSSRATGSKSSVAAKVCKENISIDNVIHGTKSKELKIERNVDVCSSATPLEAGGIGNQNLKRVTRSSKATFGQMLLGNSDTDDVGSKITKLALISPPSVMRKRSRKNECVSCKLERRGGHGGSKNNNCSCGGSGRMCAHGRKVLHRCTTENCSKVFVSKFLLDRHMLIHSAPRNHKCFFCEKSFGRRDHLTSHLNTHKPDKPTWVCKQCGKQYISRFMHKTHMAMHAAEKGKINNCPICNKKYDNKDDLLLHLKIHGGIVYPKGLDKTHKCMECSKVFTKRKDMKRHLVVHSRKKEYKCIYCSQLFSRRGHLNLHFQRFHSHPADCGEICSSSSSSVSTNAVSLPTELSESCHHDASRDEPHLTNVLIPDASNDSLVAETTNTNPVSASNVAMAATLPDSNSTKCDDDEDDDEDDDDDDDDDDDVVGDDESKMSPPPQTALSRLSISDKDFSPEEAESMKLYKSSFNPTLFSKNLFEKASCSEVPGLSPDVIQYVSTDSSQSTTSRGVPRPASGTVPPSSPVSSHQHQQGCSTTYPCTPEKSGLASSTATVSPPLLSLSNIETTEQHLYDVQKKQLYTPGTVPTATSLSDTQLNKDSLLTPSSASEFDTTTATGAKSQHGEGDRRLAVCQKYLEQLQLYREGLAPQPNQDKTPSAPDVTCESSSLMWPADATDSKQLSIADHTNTKSF</sequence>
<keyword evidence="3" id="KW-0677">Repeat</keyword>
<dbReference type="PROSITE" id="PS00028">
    <property type="entry name" value="ZINC_FINGER_C2H2_1"/>
    <property type="match status" value="6"/>
</dbReference>
<dbReference type="OrthoDB" id="3533395at2759"/>
<dbReference type="InterPro" id="IPR050331">
    <property type="entry name" value="Zinc_finger"/>
</dbReference>
<reference evidence="13" key="1">
    <citation type="submission" date="2015-07" db="EMBL/GenBank/DDBJ databases">
        <title>MeaNS - Measles Nucleotide Surveillance Program.</title>
        <authorList>
            <person name="Tran T."/>
            <person name="Druce J."/>
        </authorList>
    </citation>
    <scope>NUCLEOTIDE SEQUENCE</scope>
    <source>
        <strain evidence="13">UCB-OBI-ISO-001</strain>
        <tissue evidence="13">Gonad</tissue>
    </source>
</reference>
<proteinExistence type="predicted"/>
<organism evidence="13">
    <name type="scientific">Octopus bimaculoides</name>
    <name type="common">California two-spotted octopus</name>
    <dbReference type="NCBI Taxonomy" id="37653"/>
    <lineage>
        <taxon>Eukaryota</taxon>
        <taxon>Metazoa</taxon>
        <taxon>Spiralia</taxon>
        <taxon>Lophotrochozoa</taxon>
        <taxon>Mollusca</taxon>
        <taxon>Cephalopoda</taxon>
        <taxon>Coleoidea</taxon>
        <taxon>Octopodiformes</taxon>
        <taxon>Octopoda</taxon>
        <taxon>Incirrata</taxon>
        <taxon>Octopodidae</taxon>
        <taxon>Octopus</taxon>
    </lineage>
</organism>
<keyword evidence="2" id="KW-0479">Metal-binding</keyword>
<keyword evidence="6" id="KW-0805">Transcription regulation</keyword>
<gene>
    <name evidence="13" type="ORF">OCBIM_22032361mg</name>
</gene>
<dbReference type="InterPro" id="IPR013087">
    <property type="entry name" value="Znf_C2H2_type"/>
</dbReference>
<dbReference type="PROSITE" id="PS50157">
    <property type="entry name" value="ZINC_FINGER_C2H2_2"/>
    <property type="match status" value="6"/>
</dbReference>
<feature type="compositionally biased region" description="Acidic residues" evidence="10">
    <location>
        <begin position="659"/>
        <end position="681"/>
    </location>
</feature>
<dbReference type="PANTHER" id="PTHR16515">
    <property type="entry name" value="PR DOMAIN ZINC FINGER PROTEIN"/>
    <property type="match status" value="1"/>
</dbReference>
<feature type="region of interest" description="Disordered" evidence="10">
    <location>
        <begin position="837"/>
        <end position="876"/>
    </location>
</feature>
<keyword evidence="8" id="KW-0539">Nucleus</keyword>
<dbReference type="InterPro" id="IPR036236">
    <property type="entry name" value="Znf_C2H2_sf"/>
</dbReference>
<dbReference type="SUPFAM" id="SSF82199">
    <property type="entry name" value="SET domain"/>
    <property type="match status" value="1"/>
</dbReference>
<evidence type="ECO:0000259" key="12">
    <source>
        <dbReference type="PROSITE" id="PS50280"/>
    </source>
</evidence>
<dbReference type="EMBL" id="KQ421523">
    <property type="protein sequence ID" value="KOF77261.1"/>
    <property type="molecule type" value="Genomic_DNA"/>
</dbReference>
<feature type="domain" description="C2H2-type" evidence="11">
    <location>
        <begin position="428"/>
        <end position="455"/>
    </location>
</feature>
<evidence type="ECO:0000259" key="11">
    <source>
        <dbReference type="PROSITE" id="PS50157"/>
    </source>
</evidence>
<dbReference type="Gene3D" id="2.170.270.10">
    <property type="entry name" value="SET domain"/>
    <property type="match status" value="1"/>
</dbReference>
<dbReference type="GO" id="GO:0005634">
    <property type="term" value="C:nucleus"/>
    <property type="evidence" value="ECO:0007669"/>
    <property type="project" value="UniProtKB-SubCell"/>
</dbReference>
<keyword evidence="4 9" id="KW-0863">Zinc-finger</keyword>
<evidence type="ECO:0000256" key="9">
    <source>
        <dbReference type="PROSITE-ProRule" id="PRU00042"/>
    </source>
</evidence>
<name>A0A0L8GJS3_OCTBM</name>
<evidence type="ECO:0000256" key="1">
    <source>
        <dbReference type="ARBA" id="ARBA00004123"/>
    </source>
</evidence>
<dbReference type="PROSITE" id="PS50280">
    <property type="entry name" value="SET"/>
    <property type="match status" value="1"/>
</dbReference>
<feature type="region of interest" description="Disordered" evidence="10">
    <location>
        <begin position="749"/>
        <end position="805"/>
    </location>
</feature>
<dbReference type="InterPro" id="IPR046341">
    <property type="entry name" value="SET_dom_sf"/>
</dbReference>
<feature type="compositionally biased region" description="Polar residues" evidence="10">
    <location>
        <begin position="927"/>
        <end position="941"/>
    </location>
</feature>
<evidence type="ECO:0000256" key="2">
    <source>
        <dbReference type="ARBA" id="ARBA00022723"/>
    </source>
</evidence>